<accession>Q0A5R4</accession>
<dbReference type="HAMAP" id="MF_00997">
    <property type="entry name" value="Protease_BepA"/>
    <property type="match status" value="1"/>
</dbReference>
<keyword evidence="2 8" id="KW-0479">Metal-binding</keyword>
<dbReference type="CDD" id="cd07333">
    <property type="entry name" value="M48C_bepA_like"/>
    <property type="match status" value="1"/>
</dbReference>
<keyword evidence="6 8" id="KW-0862">Zinc</keyword>
<evidence type="ECO:0000256" key="5">
    <source>
        <dbReference type="ARBA" id="ARBA00022801"/>
    </source>
</evidence>
<dbReference type="GO" id="GO:0016020">
    <property type="term" value="C:membrane"/>
    <property type="evidence" value="ECO:0007669"/>
    <property type="project" value="InterPro"/>
</dbReference>
<feature type="active site" evidence="8">
    <location>
        <position position="154"/>
    </location>
</feature>
<keyword evidence="1 8" id="KW-0645">Protease</keyword>
<gene>
    <name evidence="10" type="ordered locus">Mlg_2483</name>
</gene>
<dbReference type="InterPro" id="IPR011990">
    <property type="entry name" value="TPR-like_helical_dom_sf"/>
</dbReference>
<dbReference type="InterPro" id="IPR030873">
    <property type="entry name" value="Protease_BepA"/>
</dbReference>
<dbReference type="InterPro" id="IPR051156">
    <property type="entry name" value="Mito/Outer_Membr_Metalloprot"/>
</dbReference>
<keyword evidence="4 8" id="KW-0574">Periplasm</keyword>
<dbReference type="InterPro" id="IPR001915">
    <property type="entry name" value="Peptidase_M48"/>
</dbReference>
<evidence type="ECO:0000256" key="1">
    <source>
        <dbReference type="ARBA" id="ARBA00022670"/>
    </source>
</evidence>
<proteinExistence type="inferred from homology"/>
<evidence type="ECO:0000313" key="11">
    <source>
        <dbReference type="Proteomes" id="UP000001962"/>
    </source>
</evidence>
<dbReference type="GO" id="GO:0042597">
    <property type="term" value="C:periplasmic space"/>
    <property type="evidence" value="ECO:0007669"/>
    <property type="project" value="UniProtKB-SubCell"/>
</dbReference>
<dbReference type="Pfam" id="PF01435">
    <property type="entry name" value="Peptidase_M48"/>
    <property type="match status" value="1"/>
</dbReference>
<comment type="cofactor">
    <cofactor evidence="8">
        <name>Zn(2+)</name>
        <dbReference type="ChEBI" id="CHEBI:29105"/>
    </cofactor>
    <text evidence="8">Binds 1 zinc ion per subunit.</text>
</comment>
<dbReference type="GO" id="GO:0008270">
    <property type="term" value="F:zinc ion binding"/>
    <property type="evidence" value="ECO:0007669"/>
    <property type="project" value="UniProtKB-UniRule"/>
</dbReference>
<dbReference type="EC" id="3.4.-.-" evidence="8"/>
<feature type="binding site" evidence="8">
    <location>
        <position position="218"/>
    </location>
    <ligand>
        <name>Zn(2+)</name>
        <dbReference type="ChEBI" id="CHEBI:29105"/>
        <note>catalytic</note>
    </ligand>
</feature>
<dbReference type="EMBL" id="CP000453">
    <property type="protein sequence ID" value="ABI57823.1"/>
    <property type="molecule type" value="Genomic_DNA"/>
</dbReference>
<dbReference type="PANTHER" id="PTHR22726">
    <property type="entry name" value="METALLOENDOPEPTIDASE OMA1"/>
    <property type="match status" value="1"/>
</dbReference>
<evidence type="ECO:0000256" key="4">
    <source>
        <dbReference type="ARBA" id="ARBA00022764"/>
    </source>
</evidence>
<feature type="binding site" evidence="8">
    <location>
        <position position="153"/>
    </location>
    <ligand>
        <name>Zn(2+)</name>
        <dbReference type="ChEBI" id="CHEBI:29105"/>
        <note>catalytic</note>
    </ligand>
</feature>
<dbReference type="PANTHER" id="PTHR22726:SF1">
    <property type="entry name" value="METALLOENDOPEPTIDASE OMA1, MITOCHONDRIAL"/>
    <property type="match status" value="1"/>
</dbReference>
<evidence type="ECO:0000256" key="2">
    <source>
        <dbReference type="ARBA" id="ARBA00022723"/>
    </source>
</evidence>
<dbReference type="eggNOG" id="COG4783">
    <property type="taxonomic scope" value="Bacteria"/>
</dbReference>
<reference evidence="11" key="1">
    <citation type="submission" date="2006-08" db="EMBL/GenBank/DDBJ databases">
        <title>Complete sequence of Alkalilimnicola ehrilichei MLHE-1.</title>
        <authorList>
            <person name="Copeland A."/>
            <person name="Lucas S."/>
            <person name="Lapidus A."/>
            <person name="Barry K."/>
            <person name="Detter J.C."/>
            <person name="Glavina del Rio T."/>
            <person name="Hammon N."/>
            <person name="Israni S."/>
            <person name="Dalin E."/>
            <person name="Tice H."/>
            <person name="Pitluck S."/>
            <person name="Sims D."/>
            <person name="Brettin T."/>
            <person name="Bruce D."/>
            <person name="Han C."/>
            <person name="Tapia R."/>
            <person name="Gilna P."/>
            <person name="Schmutz J."/>
            <person name="Larimer F."/>
            <person name="Land M."/>
            <person name="Hauser L."/>
            <person name="Kyrpides N."/>
            <person name="Mikhailova N."/>
            <person name="Oremland R.S."/>
            <person name="Hoeft S.E."/>
            <person name="Switzer-Blum J."/>
            <person name="Kulp T."/>
            <person name="King G."/>
            <person name="Tabita R."/>
            <person name="Witte B."/>
            <person name="Santini J.M."/>
            <person name="Basu P."/>
            <person name="Hollibaugh J.T."/>
            <person name="Xie G."/>
            <person name="Stolz J.F."/>
            <person name="Richardson P."/>
        </authorList>
    </citation>
    <scope>NUCLEOTIDE SEQUENCE [LARGE SCALE GENOMIC DNA]</scope>
    <source>
        <strain evidence="11">ATCC BAA-1101 / DSM 17681 / MLHE-1</strain>
    </source>
</reference>
<protein>
    <recommendedName>
        <fullName evidence="8">Putative beta-barrel assembly-enhancing protease</fullName>
        <ecNumber evidence="8">3.4.-.-</ecNumber>
    </recommendedName>
</protein>
<sequence>MTEPLIKPGGLNKVIMNARQAFQLFIAALVAVAMLLASVTAARASEELRLPDMGNPAAQVLSPSDEQAIGDELMRQLRQHLPLADDPEITAYIDELGQRLAAHSDMPGLRFTFFVVEDDNINAFAMPGGYIGINTGLLDAARSESELAAVMAHEIAHVTQRHIARHYASAQRLNLQTAAALLAAVLIGAYDPQAGSAAAMAGIGGTLQQQLSYSRGFEREADRVGLRILARSGLDPQGMPGFFERLLEASRYRERAPEYLSTHPLTENRITEARARADAYTVDAPLESGRFHVMQARQQVLAQGDAREAVQRFRARAEQTRGAEQIAARYGLALALIRDRQFDEAEALLSKLEADLSGQPAWLLARGRLQQRSGDPAQAAATLRKAQELFPGNRAAPTYLADALLDAGQPNEARQVLTRAVRDHPNHPELKRRLAEAANEAGRPVDAHLAMARYYHQLGDLNSALGQLREVEHHPQADYYQASRAAALKRDWQQEAAQRD</sequence>
<dbReference type="Gene3D" id="1.25.40.10">
    <property type="entry name" value="Tetratricopeptide repeat domain"/>
    <property type="match status" value="1"/>
</dbReference>
<comment type="function">
    <text evidence="8">Functions as both a chaperone and a metalloprotease. Maintains the integrity of the outer membrane by promoting either the assembly or the elimination of outer membrane proteins, depending on their folding state.</text>
</comment>
<dbReference type="Pfam" id="PF14559">
    <property type="entry name" value="TPR_19"/>
    <property type="match status" value="1"/>
</dbReference>
<evidence type="ECO:0000256" key="8">
    <source>
        <dbReference type="HAMAP-Rule" id="MF_00997"/>
    </source>
</evidence>
<dbReference type="KEGG" id="aeh:Mlg_2483"/>
<evidence type="ECO:0000313" key="10">
    <source>
        <dbReference type="EMBL" id="ABI57823.1"/>
    </source>
</evidence>
<name>Q0A5R4_ALKEH</name>
<dbReference type="SUPFAM" id="SSF48452">
    <property type="entry name" value="TPR-like"/>
    <property type="match status" value="1"/>
</dbReference>
<feature type="domain" description="Peptidase M48" evidence="9">
    <location>
        <begin position="90"/>
        <end position="276"/>
    </location>
</feature>
<feature type="binding site" evidence="8">
    <location>
        <position position="157"/>
    </location>
    <ligand>
        <name>Zn(2+)</name>
        <dbReference type="ChEBI" id="CHEBI:29105"/>
        <note>catalytic</note>
    </ligand>
</feature>
<dbReference type="GO" id="GO:0004222">
    <property type="term" value="F:metalloendopeptidase activity"/>
    <property type="evidence" value="ECO:0007669"/>
    <property type="project" value="InterPro"/>
</dbReference>
<keyword evidence="3 8" id="KW-0732">Signal</keyword>
<dbReference type="HOGENOM" id="CLU_030556_1_1_6"/>
<evidence type="ECO:0000256" key="7">
    <source>
        <dbReference type="ARBA" id="ARBA00023049"/>
    </source>
</evidence>
<keyword evidence="5 8" id="KW-0378">Hydrolase</keyword>
<evidence type="ECO:0000256" key="6">
    <source>
        <dbReference type="ARBA" id="ARBA00022833"/>
    </source>
</evidence>
<comment type="similarity">
    <text evidence="8">Belongs to the peptidase M48 family. BepA subfamily.</text>
</comment>
<evidence type="ECO:0000256" key="3">
    <source>
        <dbReference type="ARBA" id="ARBA00022729"/>
    </source>
</evidence>
<keyword evidence="11" id="KW-1185">Reference proteome</keyword>
<feature type="active site" description="Proton donor" evidence="8">
    <location>
        <position position="222"/>
    </location>
</feature>
<dbReference type="GO" id="GO:0051603">
    <property type="term" value="P:proteolysis involved in protein catabolic process"/>
    <property type="evidence" value="ECO:0007669"/>
    <property type="project" value="TreeGrafter"/>
</dbReference>
<keyword evidence="7 8" id="KW-0482">Metalloprotease</keyword>
<evidence type="ECO:0000259" key="9">
    <source>
        <dbReference type="Pfam" id="PF01435"/>
    </source>
</evidence>
<dbReference type="Gene3D" id="3.30.2010.10">
    <property type="entry name" value="Metalloproteases ('zincins'), catalytic domain"/>
    <property type="match status" value="1"/>
</dbReference>
<comment type="subcellular location">
    <subcellularLocation>
        <location evidence="8">Periplasm</location>
    </subcellularLocation>
</comment>
<organism evidence="10 11">
    <name type="scientific">Alkalilimnicola ehrlichii (strain ATCC BAA-1101 / DSM 17681 / MLHE-1)</name>
    <dbReference type="NCBI Taxonomy" id="187272"/>
    <lineage>
        <taxon>Bacteria</taxon>
        <taxon>Pseudomonadati</taxon>
        <taxon>Pseudomonadota</taxon>
        <taxon>Gammaproteobacteria</taxon>
        <taxon>Chromatiales</taxon>
        <taxon>Ectothiorhodospiraceae</taxon>
        <taxon>Alkalilimnicola</taxon>
    </lineage>
</organism>
<dbReference type="Proteomes" id="UP000001962">
    <property type="component" value="Chromosome"/>
</dbReference>
<dbReference type="AlphaFoldDB" id="Q0A5R4"/>